<keyword evidence="1" id="KW-1133">Transmembrane helix</keyword>
<dbReference type="RefSeq" id="WP_289607387.1">
    <property type="nucleotide sequence ID" value="NZ_JAUDCG010000015.1"/>
</dbReference>
<keyword evidence="1" id="KW-0472">Membrane</keyword>
<dbReference type="Proteomes" id="UP001529340">
    <property type="component" value="Unassembled WGS sequence"/>
</dbReference>
<dbReference type="EMBL" id="JAUDCG010000015">
    <property type="protein sequence ID" value="MDM8156922.1"/>
    <property type="molecule type" value="Genomic_DNA"/>
</dbReference>
<reference evidence="2" key="1">
    <citation type="submission" date="2023-06" db="EMBL/GenBank/DDBJ databases">
        <title>Identification and characterization of horizontal gene transfer across gut microbiota members of farm animals based on homology search.</title>
        <authorList>
            <person name="Schwarzerova J."/>
            <person name="Nykrynova M."/>
            <person name="Jureckova K."/>
            <person name="Cejkova D."/>
            <person name="Rychlik I."/>
        </authorList>
    </citation>
    <scope>NUCLEOTIDE SEQUENCE</scope>
    <source>
        <strain evidence="2">ET39</strain>
    </source>
</reference>
<reference evidence="2" key="2">
    <citation type="submission" date="2023-06" db="EMBL/GenBank/DDBJ databases">
        <authorList>
            <person name="Zeman M."/>
            <person name="Kubasova T."/>
            <person name="Jahodarova E."/>
            <person name="Nykrynova M."/>
            <person name="Rychlik I."/>
        </authorList>
    </citation>
    <scope>NUCLEOTIDE SEQUENCE</scope>
    <source>
        <strain evidence="2">ET39</strain>
    </source>
</reference>
<keyword evidence="3" id="KW-1185">Reference proteome</keyword>
<sequence>MNKKFLIAVLLLIGIAAVIAIRCLYEQQLFNNQIALLFTVLTFLIILPLIRRLEK</sequence>
<comment type="caution">
    <text evidence="2">The sequence shown here is derived from an EMBL/GenBank/DDBJ whole genome shotgun (WGS) entry which is preliminary data.</text>
</comment>
<evidence type="ECO:0000256" key="1">
    <source>
        <dbReference type="SAM" id="Phobius"/>
    </source>
</evidence>
<gene>
    <name evidence="2" type="ORF">QUV96_04635</name>
</gene>
<evidence type="ECO:0000313" key="2">
    <source>
        <dbReference type="EMBL" id="MDM8156922.1"/>
    </source>
</evidence>
<name>A0ABT7UBD3_9FIRM</name>
<keyword evidence="1" id="KW-0812">Transmembrane</keyword>
<organism evidence="2 3">
    <name type="scientific">Amedibacillus dolichus</name>
    <dbReference type="NCBI Taxonomy" id="31971"/>
    <lineage>
        <taxon>Bacteria</taxon>
        <taxon>Bacillati</taxon>
        <taxon>Bacillota</taxon>
        <taxon>Erysipelotrichia</taxon>
        <taxon>Erysipelotrichales</taxon>
        <taxon>Erysipelotrichaceae</taxon>
        <taxon>Amedibacillus</taxon>
    </lineage>
</organism>
<evidence type="ECO:0000313" key="3">
    <source>
        <dbReference type="Proteomes" id="UP001529340"/>
    </source>
</evidence>
<protein>
    <submittedName>
        <fullName evidence="2">Uncharacterized protein</fullName>
    </submittedName>
</protein>
<accession>A0ABT7UBD3</accession>
<feature type="transmembrane region" description="Helical" evidence="1">
    <location>
        <begin position="30"/>
        <end position="50"/>
    </location>
</feature>
<proteinExistence type="predicted"/>